<dbReference type="FunFam" id="3.40.50.300:FF:000056">
    <property type="entry name" value="Cell division ATP-binding protein FtsE"/>
    <property type="match status" value="1"/>
</dbReference>
<gene>
    <name evidence="12" type="ORF">GEV01_10085</name>
</gene>
<dbReference type="EMBL" id="WHUF01000002">
    <property type="protein sequence ID" value="MQA19855.1"/>
    <property type="molecule type" value="Genomic_DNA"/>
</dbReference>
<evidence type="ECO:0000256" key="6">
    <source>
        <dbReference type="ARBA" id="ARBA00022741"/>
    </source>
</evidence>
<dbReference type="GO" id="GO:0006865">
    <property type="term" value="P:amino acid transport"/>
    <property type="evidence" value="ECO:0007669"/>
    <property type="project" value="UniProtKB-KW"/>
</dbReference>
<proteinExistence type="inferred from homology"/>
<dbReference type="PROSITE" id="PS50893">
    <property type="entry name" value="ABC_TRANSPORTER_2"/>
    <property type="match status" value="1"/>
</dbReference>
<reference evidence="12 13" key="1">
    <citation type="submission" date="2019-10" db="EMBL/GenBank/DDBJ databases">
        <title>Two novel species isolated from a subtropical stream in China.</title>
        <authorList>
            <person name="Lu H."/>
        </authorList>
    </citation>
    <scope>NUCLEOTIDE SEQUENCE [LARGE SCALE GENOMIC DNA]</scope>
    <source>
        <strain evidence="12 13">FT103W</strain>
    </source>
</reference>
<keyword evidence="10" id="KW-0472">Membrane</keyword>
<comment type="similarity">
    <text evidence="2">Belongs to the ABC transporter superfamily.</text>
</comment>
<evidence type="ECO:0000256" key="3">
    <source>
        <dbReference type="ARBA" id="ARBA00020019"/>
    </source>
</evidence>
<keyword evidence="13" id="KW-1185">Reference proteome</keyword>
<dbReference type="InterPro" id="IPR027417">
    <property type="entry name" value="P-loop_NTPase"/>
</dbReference>
<protein>
    <recommendedName>
        <fullName evidence="3">Cell division ATP-binding protein FtsE</fullName>
    </recommendedName>
</protein>
<dbReference type="Gene3D" id="3.40.50.300">
    <property type="entry name" value="P-loop containing nucleotide triphosphate hydrolases"/>
    <property type="match status" value="1"/>
</dbReference>
<dbReference type="PANTHER" id="PTHR43166:SF30">
    <property type="entry name" value="METHIONINE IMPORT ATP-BINDING PROTEIN METN"/>
    <property type="match status" value="1"/>
</dbReference>
<dbReference type="InterPro" id="IPR017871">
    <property type="entry name" value="ABC_transporter-like_CS"/>
</dbReference>
<dbReference type="GO" id="GO:0016887">
    <property type="term" value="F:ATP hydrolysis activity"/>
    <property type="evidence" value="ECO:0007669"/>
    <property type="project" value="InterPro"/>
</dbReference>
<dbReference type="InterPro" id="IPR003593">
    <property type="entry name" value="AAA+_ATPase"/>
</dbReference>
<comment type="caution">
    <text evidence="12">The sequence shown here is derived from an EMBL/GenBank/DDBJ whole genome shotgun (WGS) entry which is preliminary data.</text>
</comment>
<keyword evidence="7 12" id="KW-0067">ATP-binding</keyword>
<comment type="function">
    <text evidence="1">Part of the ABC transporter FtsEX involved in cellular division. Important for assembly or stability of the septal ring.</text>
</comment>
<evidence type="ECO:0000256" key="4">
    <source>
        <dbReference type="ARBA" id="ARBA00022448"/>
    </source>
</evidence>
<keyword evidence="9" id="KW-0029">Amino-acid transport</keyword>
<dbReference type="AlphaFoldDB" id="A0A843S674"/>
<dbReference type="Pfam" id="PF00005">
    <property type="entry name" value="ABC_tran"/>
    <property type="match status" value="1"/>
</dbReference>
<keyword evidence="8" id="KW-1278">Translocase</keyword>
<dbReference type="RefSeq" id="WP_152803853.1">
    <property type="nucleotide sequence ID" value="NZ_WHUF01000002.1"/>
</dbReference>
<organism evidence="12 13">
    <name type="scientific">Rugamonas rivuli</name>
    <dbReference type="NCBI Taxonomy" id="2743358"/>
    <lineage>
        <taxon>Bacteria</taxon>
        <taxon>Pseudomonadati</taxon>
        <taxon>Pseudomonadota</taxon>
        <taxon>Betaproteobacteria</taxon>
        <taxon>Burkholderiales</taxon>
        <taxon>Oxalobacteraceae</taxon>
        <taxon>Telluria group</taxon>
        <taxon>Rugamonas</taxon>
    </lineage>
</organism>
<evidence type="ECO:0000313" key="13">
    <source>
        <dbReference type="Proteomes" id="UP000444318"/>
    </source>
</evidence>
<evidence type="ECO:0000259" key="11">
    <source>
        <dbReference type="PROSITE" id="PS50893"/>
    </source>
</evidence>
<keyword evidence="5" id="KW-1003">Cell membrane</keyword>
<evidence type="ECO:0000313" key="12">
    <source>
        <dbReference type="EMBL" id="MQA19855.1"/>
    </source>
</evidence>
<dbReference type="SUPFAM" id="SSF52540">
    <property type="entry name" value="P-loop containing nucleoside triphosphate hydrolases"/>
    <property type="match status" value="1"/>
</dbReference>
<keyword evidence="6" id="KW-0547">Nucleotide-binding</keyword>
<dbReference type="PANTHER" id="PTHR43166">
    <property type="entry name" value="AMINO ACID IMPORT ATP-BINDING PROTEIN"/>
    <property type="match status" value="1"/>
</dbReference>
<keyword evidence="4" id="KW-0813">Transport</keyword>
<dbReference type="InterPro" id="IPR050086">
    <property type="entry name" value="MetN_ABC_transporter-like"/>
</dbReference>
<name>A0A843S674_9BURK</name>
<dbReference type="InterPro" id="IPR003439">
    <property type="entry name" value="ABC_transporter-like_ATP-bd"/>
</dbReference>
<evidence type="ECO:0000256" key="8">
    <source>
        <dbReference type="ARBA" id="ARBA00022967"/>
    </source>
</evidence>
<evidence type="ECO:0000256" key="9">
    <source>
        <dbReference type="ARBA" id="ARBA00022970"/>
    </source>
</evidence>
<dbReference type="GO" id="GO:0005524">
    <property type="term" value="F:ATP binding"/>
    <property type="evidence" value="ECO:0007669"/>
    <property type="project" value="UniProtKB-KW"/>
</dbReference>
<evidence type="ECO:0000256" key="7">
    <source>
        <dbReference type="ARBA" id="ARBA00022840"/>
    </source>
</evidence>
<evidence type="ECO:0000256" key="2">
    <source>
        <dbReference type="ARBA" id="ARBA00005417"/>
    </source>
</evidence>
<evidence type="ECO:0000256" key="1">
    <source>
        <dbReference type="ARBA" id="ARBA00002579"/>
    </source>
</evidence>
<dbReference type="GO" id="GO:0005886">
    <property type="term" value="C:plasma membrane"/>
    <property type="evidence" value="ECO:0007669"/>
    <property type="project" value="UniProtKB-ARBA"/>
</dbReference>
<feature type="domain" description="ABC transporter" evidence="11">
    <location>
        <begin position="6"/>
        <end position="247"/>
    </location>
</feature>
<sequence length="274" mass="29229">MTTPLIRITHASKTFALPDGGHFHAVRDVSLEVNKGDIFGLIGKSGAGKSTLLRLFNLLEQPDSGAVFVDGRELTALSKRDLRDARRNIGMIFQQFNLLQNATVFDNVAFPLRIHGGLTAAQITARVNECLELVELSGKTASYPAQLSGGQKQRVAIARALASGPAVLLCDEPTSALDAETTRALLATLRDINRRLNVTIVIVSHELSVLGEICNRVAVIEDGAIAEQFALDDAASLAEPRKTALGRELAQHGAASILAARSTPNNADTEAAYV</sequence>
<dbReference type="Proteomes" id="UP000444318">
    <property type="component" value="Unassembled WGS sequence"/>
</dbReference>
<accession>A0A843S674</accession>
<dbReference type="SMART" id="SM00382">
    <property type="entry name" value="AAA"/>
    <property type="match status" value="1"/>
</dbReference>
<evidence type="ECO:0000256" key="5">
    <source>
        <dbReference type="ARBA" id="ARBA00022475"/>
    </source>
</evidence>
<evidence type="ECO:0000256" key="10">
    <source>
        <dbReference type="ARBA" id="ARBA00023136"/>
    </source>
</evidence>
<dbReference type="PROSITE" id="PS00211">
    <property type="entry name" value="ABC_TRANSPORTER_1"/>
    <property type="match status" value="1"/>
</dbReference>